<evidence type="ECO:0000256" key="9">
    <source>
        <dbReference type="SAM" id="MobiDB-lite"/>
    </source>
</evidence>
<dbReference type="GO" id="GO:0005634">
    <property type="term" value="C:nucleus"/>
    <property type="evidence" value="ECO:0007669"/>
    <property type="project" value="UniProtKB-SubCell"/>
</dbReference>
<feature type="domain" description="C2H2-type" evidence="10">
    <location>
        <begin position="366"/>
        <end position="399"/>
    </location>
</feature>
<keyword evidence="8" id="KW-0175">Coiled coil</keyword>
<feature type="domain" description="C2H2-type" evidence="10">
    <location>
        <begin position="241"/>
        <end position="268"/>
    </location>
</feature>
<protein>
    <recommendedName>
        <fullName evidence="10">C2H2-type domain-containing protein</fullName>
    </recommendedName>
</protein>
<keyword evidence="12" id="KW-1185">Reference proteome</keyword>
<dbReference type="InterPro" id="IPR050888">
    <property type="entry name" value="ZnF_C2H2-type_TF"/>
</dbReference>
<dbReference type="SMART" id="SM00355">
    <property type="entry name" value="ZnF_C2H2"/>
    <property type="match status" value="3"/>
</dbReference>
<keyword evidence="2" id="KW-0479">Metal-binding</keyword>
<dbReference type="GO" id="GO:0008270">
    <property type="term" value="F:zinc ion binding"/>
    <property type="evidence" value="ECO:0007669"/>
    <property type="project" value="UniProtKB-KW"/>
</dbReference>
<name>A0AAV9RI51_9TELE</name>
<comment type="subcellular location">
    <subcellularLocation>
        <location evidence="1">Nucleus</location>
    </subcellularLocation>
</comment>
<keyword evidence="6" id="KW-0539">Nucleus</keyword>
<evidence type="ECO:0000313" key="12">
    <source>
        <dbReference type="Proteomes" id="UP001311232"/>
    </source>
</evidence>
<evidence type="ECO:0000256" key="4">
    <source>
        <dbReference type="ARBA" id="ARBA00022771"/>
    </source>
</evidence>
<evidence type="ECO:0000256" key="1">
    <source>
        <dbReference type="ARBA" id="ARBA00004123"/>
    </source>
</evidence>
<evidence type="ECO:0000256" key="3">
    <source>
        <dbReference type="ARBA" id="ARBA00022737"/>
    </source>
</evidence>
<keyword evidence="5" id="KW-0862">Zinc</keyword>
<evidence type="ECO:0000313" key="11">
    <source>
        <dbReference type="EMBL" id="KAK5608666.1"/>
    </source>
</evidence>
<comment type="caution">
    <text evidence="11">The sequence shown here is derived from an EMBL/GenBank/DDBJ whole genome shotgun (WGS) entry which is preliminary data.</text>
</comment>
<evidence type="ECO:0000256" key="6">
    <source>
        <dbReference type="ARBA" id="ARBA00023242"/>
    </source>
</evidence>
<dbReference type="PROSITE" id="PS50157">
    <property type="entry name" value="ZINC_FINGER_C2H2_2"/>
    <property type="match status" value="2"/>
</dbReference>
<dbReference type="Pfam" id="PF00096">
    <property type="entry name" value="zf-C2H2"/>
    <property type="match status" value="1"/>
</dbReference>
<sequence length="435" mass="49186">MSDQLMRGVRVQLTTTMDSVLRTAVFEVMRIFESALYNHKMEMAQKGEEIAQLTVKLQTAELKLKDFELRNPRGAEIIKTQTEPEDVPDAPGQSTTVPEIDVEVPDDWCAPLGYDTVTKQEEGFCPSVDNCCINLQRSPVGRRSKRISTMNENPKQTQDKWLPVCDKANQHPKTSGDLGKLLKGLNQDYCNLKGLDRLRKRKMSEGTFTDKEDSSKQGKHKANESKAAGLQELDVESRNKYSCGTCYRVFGTKHGLSVHERSQQKCKGCKMVFCFRGASKYHMKVCEKNQALMNKRCRHPAKTKPDEGNALSSSKAKVIIRKGSTQSSVDNKKPSTQTLSCRHCSFKTNIIRNLKKHILTHSDKLLTCSICPRRFDQKRALRVHMTKKHGVCTHLANKNGLSPWKMSIKAEESNTASKRTNQKGNLTKAPKRRLE</sequence>
<dbReference type="InterPro" id="IPR036236">
    <property type="entry name" value="Znf_C2H2_sf"/>
</dbReference>
<feature type="compositionally biased region" description="Basic and acidic residues" evidence="9">
    <location>
        <begin position="208"/>
        <end position="224"/>
    </location>
</feature>
<keyword evidence="3" id="KW-0677">Repeat</keyword>
<keyword evidence="4 7" id="KW-0863">Zinc-finger</keyword>
<feature type="region of interest" description="Disordered" evidence="9">
    <location>
        <begin position="204"/>
        <end position="231"/>
    </location>
</feature>
<dbReference type="EMBL" id="JAHHUM010001791">
    <property type="protein sequence ID" value="KAK5608666.1"/>
    <property type="molecule type" value="Genomic_DNA"/>
</dbReference>
<feature type="region of interest" description="Disordered" evidence="9">
    <location>
        <begin position="411"/>
        <end position="435"/>
    </location>
</feature>
<gene>
    <name evidence="11" type="ORF">CRENBAI_022031</name>
</gene>
<dbReference type="PANTHER" id="PTHR24406">
    <property type="entry name" value="TRANSCRIPTIONAL REPRESSOR CTCFL-RELATED"/>
    <property type="match status" value="1"/>
</dbReference>
<dbReference type="Gene3D" id="3.30.160.60">
    <property type="entry name" value="Classic Zinc Finger"/>
    <property type="match status" value="1"/>
</dbReference>
<evidence type="ECO:0000259" key="10">
    <source>
        <dbReference type="PROSITE" id="PS50157"/>
    </source>
</evidence>
<evidence type="ECO:0000256" key="5">
    <source>
        <dbReference type="ARBA" id="ARBA00022833"/>
    </source>
</evidence>
<dbReference type="InterPro" id="IPR013087">
    <property type="entry name" value="Znf_C2H2_type"/>
</dbReference>
<feature type="coiled-coil region" evidence="8">
    <location>
        <begin position="43"/>
        <end position="70"/>
    </location>
</feature>
<dbReference type="AlphaFoldDB" id="A0AAV9RI51"/>
<reference evidence="11 12" key="1">
    <citation type="submission" date="2021-06" db="EMBL/GenBank/DDBJ databases">
        <authorList>
            <person name="Palmer J.M."/>
        </authorList>
    </citation>
    <scope>NUCLEOTIDE SEQUENCE [LARGE SCALE GENOMIC DNA]</scope>
    <source>
        <strain evidence="11 12">MEX-2019</strain>
        <tissue evidence="11">Muscle</tissue>
    </source>
</reference>
<accession>A0AAV9RI51</accession>
<organism evidence="11 12">
    <name type="scientific">Crenichthys baileyi</name>
    <name type="common">White River springfish</name>
    <dbReference type="NCBI Taxonomy" id="28760"/>
    <lineage>
        <taxon>Eukaryota</taxon>
        <taxon>Metazoa</taxon>
        <taxon>Chordata</taxon>
        <taxon>Craniata</taxon>
        <taxon>Vertebrata</taxon>
        <taxon>Euteleostomi</taxon>
        <taxon>Actinopterygii</taxon>
        <taxon>Neopterygii</taxon>
        <taxon>Teleostei</taxon>
        <taxon>Neoteleostei</taxon>
        <taxon>Acanthomorphata</taxon>
        <taxon>Ovalentaria</taxon>
        <taxon>Atherinomorphae</taxon>
        <taxon>Cyprinodontiformes</taxon>
        <taxon>Goodeidae</taxon>
        <taxon>Crenichthys</taxon>
    </lineage>
</organism>
<proteinExistence type="predicted"/>
<evidence type="ECO:0000256" key="7">
    <source>
        <dbReference type="PROSITE-ProRule" id="PRU00042"/>
    </source>
</evidence>
<dbReference type="Proteomes" id="UP001311232">
    <property type="component" value="Unassembled WGS sequence"/>
</dbReference>
<evidence type="ECO:0000256" key="8">
    <source>
        <dbReference type="SAM" id="Coils"/>
    </source>
</evidence>
<evidence type="ECO:0000256" key="2">
    <source>
        <dbReference type="ARBA" id="ARBA00022723"/>
    </source>
</evidence>
<dbReference type="PROSITE" id="PS00028">
    <property type="entry name" value="ZINC_FINGER_C2H2_1"/>
    <property type="match status" value="1"/>
</dbReference>
<dbReference type="SUPFAM" id="SSF57667">
    <property type="entry name" value="beta-beta-alpha zinc fingers"/>
    <property type="match status" value="1"/>
</dbReference>
<feature type="compositionally biased region" description="Polar residues" evidence="9">
    <location>
        <begin position="413"/>
        <end position="425"/>
    </location>
</feature>